<dbReference type="Pfam" id="PF25984">
    <property type="entry name" value="BSH_YknX"/>
    <property type="match status" value="1"/>
</dbReference>
<name>A0A0A5FZC5_9BACI</name>
<dbReference type="InterPro" id="IPR058639">
    <property type="entry name" value="BSH_YknX-like"/>
</dbReference>
<evidence type="ECO:0000256" key="2">
    <source>
        <dbReference type="ARBA" id="ARBA00023054"/>
    </source>
</evidence>
<feature type="coiled-coil region" evidence="3">
    <location>
        <begin position="156"/>
        <end position="190"/>
    </location>
</feature>
<keyword evidence="5" id="KW-0812">Transmembrane</keyword>
<dbReference type="STRING" id="1385511.GCA_000425225_00872"/>
<comment type="subcellular location">
    <subcellularLocation>
        <location evidence="1">Cell envelope</location>
    </subcellularLocation>
</comment>
<proteinExistence type="predicted"/>
<keyword evidence="5" id="KW-0472">Membrane</keyword>
<dbReference type="Proteomes" id="UP000030403">
    <property type="component" value="Unassembled WGS sequence"/>
</dbReference>
<evidence type="ECO:0000256" key="4">
    <source>
        <dbReference type="SAM" id="MobiDB-lite"/>
    </source>
</evidence>
<accession>A0A0A5FZC5</accession>
<feature type="compositionally biased region" description="Acidic residues" evidence="4">
    <location>
        <begin position="331"/>
        <end position="340"/>
    </location>
</feature>
<evidence type="ECO:0000259" key="6">
    <source>
        <dbReference type="Pfam" id="PF25984"/>
    </source>
</evidence>
<dbReference type="PANTHER" id="PTHR32347:SF14">
    <property type="entry name" value="EFFLUX SYSTEM COMPONENT YKNX-RELATED"/>
    <property type="match status" value="1"/>
</dbReference>
<reference evidence="7 8" key="1">
    <citation type="submission" date="2013-08" db="EMBL/GenBank/DDBJ databases">
        <authorList>
            <person name="Huang J."/>
            <person name="Wang G."/>
        </authorList>
    </citation>
    <scope>NUCLEOTIDE SEQUENCE [LARGE SCALE GENOMIC DNA]</scope>
    <source>
        <strain evidence="7 8">BH030004</strain>
    </source>
</reference>
<dbReference type="eggNOG" id="COG0845">
    <property type="taxonomic scope" value="Bacteria"/>
</dbReference>
<sequence>MRGIEMKKKTKLWLTSLLILSFAIVNLFLVWLDETNIQQKSYIQKWEQTFEEDLYNELLAEGTLRATTENHVYFDEKLGSFQRFLVKEGQSVESGTPIYEYAVRDYQKSIAETETEIAKIEGELLALEDYLMSVEFIDVPEPDPEEENQRPFAEAEVAKQQRIAKVESQIAQKEAQLTALEDRLSDLESRDQVVQVASPYEGTVTNLSQSLQEPVVTLKQSDLVIRGLVDEGVHQQITTDMKARGELLNQEYAWKGTVDTIGTYPEKEEDEVSYYPYEIQVEDLKEDLNPGYHTTVSFITNEAQNAITAEIGWIQERIEEVEPAKEKDNPTDESDTEDQTTDQVDPLPFKKQRFVWAMTDKGETVIQPIELGMTMGDLVQVTDGLALGQWVADEKESQFREGSLFLTPINLDHLSLLQTKESNGKTIWNYMKMGMLVR</sequence>
<dbReference type="Gene3D" id="2.40.50.100">
    <property type="match status" value="1"/>
</dbReference>
<dbReference type="GO" id="GO:0030313">
    <property type="term" value="C:cell envelope"/>
    <property type="evidence" value="ECO:0007669"/>
    <property type="project" value="UniProtKB-SubCell"/>
</dbReference>
<evidence type="ECO:0000256" key="1">
    <source>
        <dbReference type="ARBA" id="ARBA00004196"/>
    </source>
</evidence>
<feature type="coiled-coil region" evidence="3">
    <location>
        <begin position="103"/>
        <end position="130"/>
    </location>
</feature>
<keyword evidence="5" id="KW-1133">Transmembrane helix</keyword>
<gene>
    <name evidence="7" type="ORF">N783_11370</name>
</gene>
<comment type="caution">
    <text evidence="7">The sequence shown here is derived from an EMBL/GenBank/DDBJ whole genome shotgun (WGS) entry which is preliminary data.</text>
</comment>
<evidence type="ECO:0000313" key="8">
    <source>
        <dbReference type="Proteomes" id="UP000030403"/>
    </source>
</evidence>
<dbReference type="InterPro" id="IPR050465">
    <property type="entry name" value="UPF0194_transport"/>
</dbReference>
<protein>
    <recommendedName>
        <fullName evidence="6">YknX-like barrel-sandwich hybrid domain-containing protein</fullName>
    </recommendedName>
</protein>
<evidence type="ECO:0000313" key="7">
    <source>
        <dbReference type="EMBL" id="KGX85149.1"/>
    </source>
</evidence>
<feature type="compositionally biased region" description="Basic and acidic residues" evidence="4">
    <location>
        <begin position="321"/>
        <end position="330"/>
    </location>
</feature>
<dbReference type="PANTHER" id="PTHR32347">
    <property type="entry name" value="EFFLUX SYSTEM COMPONENT YKNX-RELATED"/>
    <property type="match status" value="1"/>
</dbReference>
<dbReference type="AlphaFoldDB" id="A0A0A5FZC5"/>
<feature type="domain" description="YknX-like barrel-sandwich hybrid" evidence="6">
    <location>
        <begin position="71"/>
        <end position="212"/>
    </location>
</feature>
<keyword evidence="8" id="KW-1185">Reference proteome</keyword>
<keyword evidence="2 3" id="KW-0175">Coiled coil</keyword>
<feature type="transmembrane region" description="Helical" evidence="5">
    <location>
        <begin position="12"/>
        <end position="32"/>
    </location>
</feature>
<dbReference type="Gene3D" id="1.10.287.470">
    <property type="entry name" value="Helix hairpin bin"/>
    <property type="match status" value="1"/>
</dbReference>
<organism evidence="7 8">
    <name type="scientific">Pontibacillus marinus BH030004 = DSM 16465</name>
    <dbReference type="NCBI Taxonomy" id="1385511"/>
    <lineage>
        <taxon>Bacteria</taxon>
        <taxon>Bacillati</taxon>
        <taxon>Bacillota</taxon>
        <taxon>Bacilli</taxon>
        <taxon>Bacillales</taxon>
        <taxon>Bacillaceae</taxon>
        <taxon>Pontibacillus</taxon>
    </lineage>
</organism>
<dbReference type="Gene3D" id="2.40.420.20">
    <property type="match status" value="1"/>
</dbReference>
<evidence type="ECO:0000256" key="3">
    <source>
        <dbReference type="SAM" id="Coils"/>
    </source>
</evidence>
<feature type="region of interest" description="Disordered" evidence="4">
    <location>
        <begin position="321"/>
        <end position="344"/>
    </location>
</feature>
<dbReference type="EMBL" id="AVPF01000043">
    <property type="protein sequence ID" value="KGX85149.1"/>
    <property type="molecule type" value="Genomic_DNA"/>
</dbReference>
<evidence type="ECO:0000256" key="5">
    <source>
        <dbReference type="SAM" id="Phobius"/>
    </source>
</evidence>